<organism evidence="1 2">
    <name type="scientific">Chryseobacterium kimseyorum</name>
    <dbReference type="NCBI Taxonomy" id="2984028"/>
    <lineage>
        <taxon>Bacteria</taxon>
        <taxon>Pseudomonadati</taxon>
        <taxon>Bacteroidota</taxon>
        <taxon>Flavobacteriia</taxon>
        <taxon>Flavobacteriales</taxon>
        <taxon>Weeksellaceae</taxon>
        <taxon>Chryseobacterium group</taxon>
        <taxon>Chryseobacterium</taxon>
    </lineage>
</organism>
<gene>
    <name evidence="1" type="ORF">OMO38_19730</name>
</gene>
<evidence type="ECO:0000313" key="2">
    <source>
        <dbReference type="Proteomes" id="UP001163731"/>
    </source>
</evidence>
<dbReference type="RefSeq" id="WP_264751896.1">
    <property type="nucleotide sequence ID" value="NZ_JAPDHW010000028.1"/>
</dbReference>
<proteinExistence type="predicted"/>
<evidence type="ECO:0000313" key="1">
    <source>
        <dbReference type="EMBL" id="MCW3170767.1"/>
    </source>
</evidence>
<keyword evidence="2" id="KW-1185">Reference proteome</keyword>
<dbReference type="EMBL" id="JAPDHW010000028">
    <property type="protein sequence ID" value="MCW3170767.1"/>
    <property type="molecule type" value="Genomic_DNA"/>
</dbReference>
<name>A0ABT3I3Y2_9FLAO</name>
<dbReference type="Proteomes" id="UP001163731">
    <property type="component" value="Unassembled WGS sequence"/>
</dbReference>
<sequence>MIVLKEEAIMNSCLKIKWNIAPWNTSGQKFSGKIGASEKNDWLSYEWNKKN</sequence>
<reference evidence="1" key="1">
    <citation type="submission" date="2022-10" db="EMBL/GenBank/DDBJ databases">
        <title>Chryseobacterium babae sp. nov. isolated from the gut of the beetle Oryctes rhinoceros, and Chryseobacterium kimseyorum sp. nov., isolated from a stick insect rearing cage.</title>
        <authorList>
            <person name="Shelomi M."/>
            <person name="Han C.-J."/>
            <person name="Chen W.-M."/>
            <person name="Chen H.-K."/>
            <person name="Liaw S.-J."/>
            <person name="Muhle E."/>
            <person name="Clermont D."/>
        </authorList>
    </citation>
    <scope>NUCLEOTIDE SEQUENCE</scope>
    <source>
        <strain evidence="1">09-1422</strain>
    </source>
</reference>
<comment type="caution">
    <text evidence="1">The sequence shown here is derived from an EMBL/GenBank/DDBJ whole genome shotgun (WGS) entry which is preliminary data.</text>
</comment>
<accession>A0ABT3I3Y2</accession>
<protein>
    <submittedName>
        <fullName evidence="1">Uncharacterized protein</fullName>
    </submittedName>
</protein>